<accession>A0ABC8RWZ6</accession>
<dbReference type="AlphaFoldDB" id="A0ABC8RWZ6"/>
<name>A0ABC8RWZ6_9AQUA</name>
<comment type="caution">
    <text evidence="1">The sequence shown here is derived from an EMBL/GenBank/DDBJ whole genome shotgun (WGS) entry which is preliminary data.</text>
</comment>
<gene>
    <name evidence="1" type="ORF">ILEXP_LOCUS15408</name>
</gene>
<proteinExistence type="predicted"/>
<protein>
    <submittedName>
        <fullName evidence="1">Uncharacterized protein</fullName>
    </submittedName>
</protein>
<reference evidence="1 2" key="1">
    <citation type="submission" date="2024-02" db="EMBL/GenBank/DDBJ databases">
        <authorList>
            <person name="Vignale AGUSTIN F."/>
            <person name="Sosa J E."/>
            <person name="Modenutti C."/>
        </authorList>
    </citation>
    <scope>NUCLEOTIDE SEQUENCE [LARGE SCALE GENOMIC DNA]</scope>
</reference>
<keyword evidence="2" id="KW-1185">Reference proteome</keyword>
<dbReference type="EMBL" id="CAUOFW020001691">
    <property type="protein sequence ID" value="CAK9147504.1"/>
    <property type="molecule type" value="Genomic_DNA"/>
</dbReference>
<dbReference type="Proteomes" id="UP001642360">
    <property type="component" value="Unassembled WGS sequence"/>
</dbReference>
<evidence type="ECO:0000313" key="2">
    <source>
        <dbReference type="Proteomes" id="UP001642360"/>
    </source>
</evidence>
<feature type="non-terminal residue" evidence="1">
    <location>
        <position position="73"/>
    </location>
</feature>
<sequence length="73" mass="8075">MKETLKSLWLQLIQHLHPASRHNPSISDQDAASKEVLIMQKQVVALPEDIVHSNVAFSVAVAFAVGELDTKNE</sequence>
<evidence type="ECO:0000313" key="1">
    <source>
        <dbReference type="EMBL" id="CAK9147504.1"/>
    </source>
</evidence>
<organism evidence="1 2">
    <name type="scientific">Ilex paraguariensis</name>
    <name type="common">yerba mate</name>
    <dbReference type="NCBI Taxonomy" id="185542"/>
    <lineage>
        <taxon>Eukaryota</taxon>
        <taxon>Viridiplantae</taxon>
        <taxon>Streptophyta</taxon>
        <taxon>Embryophyta</taxon>
        <taxon>Tracheophyta</taxon>
        <taxon>Spermatophyta</taxon>
        <taxon>Magnoliopsida</taxon>
        <taxon>eudicotyledons</taxon>
        <taxon>Gunneridae</taxon>
        <taxon>Pentapetalae</taxon>
        <taxon>asterids</taxon>
        <taxon>campanulids</taxon>
        <taxon>Aquifoliales</taxon>
        <taxon>Aquifoliaceae</taxon>
        <taxon>Ilex</taxon>
    </lineage>
</organism>